<sequence>MRFTPRVAGMIALLALLPVVLFGLGRTWWAGAVTFVNVLIITYSLYLLLSPTENGHDDHDATEHGPSP</sequence>
<evidence type="ECO:0000313" key="4">
    <source>
        <dbReference type="Proteomes" id="UP000198531"/>
    </source>
</evidence>
<feature type="transmembrane region" description="Helical" evidence="1">
    <location>
        <begin position="30"/>
        <end position="49"/>
    </location>
</feature>
<reference evidence="4" key="1">
    <citation type="submission" date="2016-10" db="EMBL/GenBank/DDBJ databases">
        <authorList>
            <person name="Varghese N."/>
            <person name="Submissions S."/>
        </authorList>
    </citation>
    <scope>NUCLEOTIDE SEQUENCE [LARGE SCALE GENOMIC DNA]</scope>
    <source>
        <strain evidence="4">CGMCC 1.7736</strain>
    </source>
</reference>
<gene>
    <name evidence="3" type="ORF">SAMN04487947_3273</name>
</gene>
<keyword evidence="4" id="KW-1185">Reference proteome</keyword>
<keyword evidence="1" id="KW-0812">Transmembrane</keyword>
<dbReference type="EMBL" id="FOYT01000003">
    <property type="protein sequence ID" value="SFR66156.1"/>
    <property type="molecule type" value="Genomic_DNA"/>
</dbReference>
<dbReference type="InterPro" id="IPR058444">
    <property type="entry name" value="DUF8131"/>
</dbReference>
<dbReference type="Pfam" id="PF26452">
    <property type="entry name" value="DUF8131"/>
    <property type="match status" value="1"/>
</dbReference>
<dbReference type="Proteomes" id="UP000198531">
    <property type="component" value="Unassembled WGS sequence"/>
</dbReference>
<dbReference type="STRING" id="553469.SAMN04487947_3273"/>
<feature type="domain" description="DUF8131" evidence="2">
    <location>
        <begin position="1"/>
        <end position="62"/>
    </location>
</feature>
<accession>A0A1I6IHG9</accession>
<keyword evidence="1" id="KW-1133">Transmembrane helix</keyword>
<evidence type="ECO:0000256" key="1">
    <source>
        <dbReference type="SAM" id="Phobius"/>
    </source>
</evidence>
<evidence type="ECO:0000313" key="3">
    <source>
        <dbReference type="EMBL" id="SFR66156.1"/>
    </source>
</evidence>
<keyword evidence="1" id="KW-0472">Membrane</keyword>
<feature type="transmembrane region" description="Helical" evidence="1">
    <location>
        <begin position="7"/>
        <end position="24"/>
    </location>
</feature>
<organism evidence="3 4">
    <name type="scientific">Halogeometricum rufum</name>
    <dbReference type="NCBI Taxonomy" id="553469"/>
    <lineage>
        <taxon>Archaea</taxon>
        <taxon>Methanobacteriati</taxon>
        <taxon>Methanobacteriota</taxon>
        <taxon>Stenosarchaea group</taxon>
        <taxon>Halobacteria</taxon>
        <taxon>Halobacteriales</taxon>
        <taxon>Haloferacaceae</taxon>
        <taxon>Halogeometricum</taxon>
    </lineage>
</organism>
<name>A0A1I6IHG9_9EURY</name>
<protein>
    <recommendedName>
        <fullName evidence="2">DUF8131 domain-containing protein</fullName>
    </recommendedName>
</protein>
<dbReference type="AlphaFoldDB" id="A0A1I6IHG9"/>
<evidence type="ECO:0000259" key="2">
    <source>
        <dbReference type="Pfam" id="PF26452"/>
    </source>
</evidence>
<proteinExistence type="predicted"/>